<dbReference type="Proteomes" id="UP000276133">
    <property type="component" value="Unassembled WGS sequence"/>
</dbReference>
<protein>
    <submittedName>
        <fullName evidence="2">Uncharacterized protein</fullName>
    </submittedName>
</protein>
<keyword evidence="3" id="KW-1185">Reference proteome</keyword>
<keyword evidence="1" id="KW-0472">Membrane</keyword>
<gene>
    <name evidence="2" type="ORF">BpHYR1_013784</name>
</gene>
<keyword evidence="1" id="KW-1133">Transmembrane helix</keyword>
<reference evidence="2 3" key="1">
    <citation type="journal article" date="2018" name="Sci. Rep.">
        <title>Genomic signatures of local adaptation to the degree of environmental predictability in rotifers.</title>
        <authorList>
            <person name="Franch-Gras L."/>
            <person name="Hahn C."/>
            <person name="Garcia-Roger E.M."/>
            <person name="Carmona M.J."/>
            <person name="Serra M."/>
            <person name="Gomez A."/>
        </authorList>
    </citation>
    <scope>NUCLEOTIDE SEQUENCE [LARGE SCALE GENOMIC DNA]</scope>
    <source>
        <strain evidence="2">HYR1</strain>
    </source>
</reference>
<dbReference type="AlphaFoldDB" id="A0A3M7RAI1"/>
<accession>A0A3M7RAI1</accession>
<feature type="transmembrane region" description="Helical" evidence="1">
    <location>
        <begin position="12"/>
        <end position="30"/>
    </location>
</feature>
<dbReference type="EMBL" id="REGN01003816">
    <property type="protein sequence ID" value="RNA20602.1"/>
    <property type="molecule type" value="Genomic_DNA"/>
</dbReference>
<organism evidence="2 3">
    <name type="scientific">Brachionus plicatilis</name>
    <name type="common">Marine rotifer</name>
    <name type="synonym">Brachionus muelleri</name>
    <dbReference type="NCBI Taxonomy" id="10195"/>
    <lineage>
        <taxon>Eukaryota</taxon>
        <taxon>Metazoa</taxon>
        <taxon>Spiralia</taxon>
        <taxon>Gnathifera</taxon>
        <taxon>Rotifera</taxon>
        <taxon>Eurotatoria</taxon>
        <taxon>Monogononta</taxon>
        <taxon>Pseudotrocha</taxon>
        <taxon>Ploima</taxon>
        <taxon>Brachionidae</taxon>
        <taxon>Brachionus</taxon>
    </lineage>
</organism>
<evidence type="ECO:0000313" key="3">
    <source>
        <dbReference type="Proteomes" id="UP000276133"/>
    </source>
</evidence>
<sequence length="59" mass="6815">MDGYGLADPGFGLSFNQILLFVSLHLQLLFQKDMEFMKSLRDNYTLFFSLLLDEVSFST</sequence>
<proteinExistence type="predicted"/>
<name>A0A3M7RAI1_BRAPC</name>
<comment type="caution">
    <text evidence="2">The sequence shown here is derived from an EMBL/GenBank/DDBJ whole genome shotgun (WGS) entry which is preliminary data.</text>
</comment>
<keyword evidence="1" id="KW-0812">Transmembrane</keyword>
<evidence type="ECO:0000313" key="2">
    <source>
        <dbReference type="EMBL" id="RNA20602.1"/>
    </source>
</evidence>
<evidence type="ECO:0000256" key="1">
    <source>
        <dbReference type="SAM" id="Phobius"/>
    </source>
</evidence>